<dbReference type="PANTHER" id="PTHR40631:SF1">
    <property type="entry name" value="ALPHA-L-ARABINOFURANOSIDASE AXHA-2-RELATED"/>
    <property type="match status" value="1"/>
</dbReference>
<sequence>MWFRHPSPVSPRRLLAVLSPLLLVAAFLGAQPAAAATVDPDASYVLVNRNSGKALDVHNRATDDGARITQWTRNDQAQQQWQFVDSGGGYYRVKSRHSGKVLDVHNLSTANGGSIVQWADLNGTNQQWRLADSSDGYVRLIARHSGKALEVQGAGTADNANVVQYDDWGGTNQQWQLVKVGGGGSGPCDLPSSYRWTSTGALAQPRPEWASLKDFTVAPYNGKQLVYATTHGAAGTGKAWGSMNFGLFTNWSEMASASQNTMSSGTVAPSLFYFAPKNIWVLTYQWGATAFSYRTSTDPTNPNGWSAPQPLFSGSISDSGTGPIDQTIIGDATNMYLFFAGDNGKIYRASMPIGNFPGSFGSSYTTVMSDTVKNLFEAPQVYKVKDRNQYLMIVEARGADEKRYFRSFTATSLNGSWTPQAATEANPFAGKANSGATWTNDISHGELLRTSADQTMTVDPCNLQLLYQGRSPNSGGDYGLLPYRPGLLTLQR</sequence>
<dbReference type="GO" id="GO:0046373">
    <property type="term" value="P:L-arabinose metabolic process"/>
    <property type="evidence" value="ECO:0007669"/>
    <property type="project" value="InterPro"/>
</dbReference>
<keyword evidence="8" id="KW-0119">Carbohydrate metabolism</keyword>
<organism evidence="13 14">
    <name type="scientific">Streptomyces scabiei</name>
    <dbReference type="NCBI Taxonomy" id="1930"/>
    <lineage>
        <taxon>Bacteria</taxon>
        <taxon>Bacillati</taxon>
        <taxon>Actinomycetota</taxon>
        <taxon>Actinomycetes</taxon>
        <taxon>Kitasatosporales</taxon>
        <taxon>Streptomycetaceae</taxon>
        <taxon>Streptomyces</taxon>
    </lineage>
</organism>
<dbReference type="SUPFAM" id="SSF75005">
    <property type="entry name" value="Arabinanase/levansucrase/invertase"/>
    <property type="match status" value="1"/>
</dbReference>
<dbReference type="InterPro" id="IPR000772">
    <property type="entry name" value="Ricin_B_lectin"/>
</dbReference>
<dbReference type="EMBL" id="BCMM01000011">
    <property type="protein sequence ID" value="GAQ62388.1"/>
    <property type="molecule type" value="Genomic_DNA"/>
</dbReference>
<dbReference type="AlphaFoldDB" id="A0A117EDD1"/>
<dbReference type="EC" id="3.2.1.55" evidence="3"/>
<feature type="signal peptide" evidence="11">
    <location>
        <begin position="1"/>
        <end position="35"/>
    </location>
</feature>
<accession>A0A117EDD1</accession>
<evidence type="ECO:0000256" key="10">
    <source>
        <dbReference type="ARBA" id="ARBA00023326"/>
    </source>
</evidence>
<proteinExistence type="predicted"/>
<evidence type="ECO:0000256" key="4">
    <source>
        <dbReference type="ARBA" id="ARBA00022525"/>
    </source>
</evidence>
<evidence type="ECO:0000313" key="14">
    <source>
        <dbReference type="Proteomes" id="UP000067448"/>
    </source>
</evidence>
<dbReference type="SMART" id="SM00458">
    <property type="entry name" value="RICIN"/>
    <property type="match status" value="1"/>
</dbReference>
<keyword evidence="4" id="KW-0964">Secreted</keyword>
<evidence type="ECO:0000256" key="11">
    <source>
        <dbReference type="SAM" id="SignalP"/>
    </source>
</evidence>
<dbReference type="OrthoDB" id="3317993at2"/>
<dbReference type="PANTHER" id="PTHR40631">
    <property type="entry name" value="ALPHA-L-ARABINOFURANOSIDASE AXHA-2-RELATED"/>
    <property type="match status" value="1"/>
</dbReference>
<name>A0A117EDD1_STRSC</name>
<feature type="chain" id="PRO_5007148149" description="non-reducing end alpha-L-arabinofuranosidase" evidence="11">
    <location>
        <begin position="36"/>
        <end position="492"/>
    </location>
</feature>
<evidence type="ECO:0000313" key="13">
    <source>
        <dbReference type="EMBL" id="GAQ62388.1"/>
    </source>
</evidence>
<reference evidence="14" key="3">
    <citation type="submission" date="2016-02" db="EMBL/GenBank/DDBJ databases">
        <title>Draft genome of pathogenic Streptomyces sp. in Japan.</title>
        <authorList>
            <person name="Tomihama T."/>
            <person name="Ikenaga M."/>
            <person name="Sakai M."/>
            <person name="Okubo T."/>
            <person name="Ikeda S."/>
        </authorList>
    </citation>
    <scope>NUCLEOTIDE SEQUENCE [LARGE SCALE GENOMIC DNA]</scope>
    <source>
        <strain evidence="14">S58</strain>
    </source>
</reference>
<dbReference type="Gene3D" id="2.80.10.50">
    <property type="match status" value="3"/>
</dbReference>
<dbReference type="SUPFAM" id="SSF50370">
    <property type="entry name" value="Ricin B-like lectins"/>
    <property type="match status" value="1"/>
</dbReference>
<dbReference type="InterPro" id="IPR023296">
    <property type="entry name" value="Glyco_hydro_beta-prop_sf"/>
</dbReference>
<reference evidence="14" key="1">
    <citation type="submission" date="2015-11" db="EMBL/GenBank/DDBJ databases">
        <authorList>
            <consortium name="Cross-ministerial Strategic Innovation Promotion Program (SIP) consortium"/>
            <person name="Tomihama T."/>
            <person name="Ikenaga M."/>
            <person name="Sakai M."/>
            <person name="Okubo T."/>
            <person name="Ikeda S."/>
        </authorList>
    </citation>
    <scope>NUCLEOTIDE SEQUENCE [LARGE SCALE GENOMIC DNA]</scope>
    <source>
        <strain evidence="14">S58</strain>
    </source>
</reference>
<keyword evidence="9 13" id="KW-0326">Glycosidase</keyword>
<dbReference type="CDD" id="cd08987">
    <property type="entry name" value="GH62"/>
    <property type="match status" value="1"/>
</dbReference>
<dbReference type="InterPro" id="IPR035992">
    <property type="entry name" value="Ricin_B-like_lectins"/>
</dbReference>
<keyword evidence="6 11" id="KW-0732">Signal</keyword>
<dbReference type="PROSITE" id="PS50231">
    <property type="entry name" value="RICIN_B_LECTIN"/>
    <property type="match status" value="1"/>
</dbReference>
<evidence type="ECO:0000256" key="1">
    <source>
        <dbReference type="ARBA" id="ARBA00001462"/>
    </source>
</evidence>
<keyword evidence="7 13" id="KW-0378">Hydrolase</keyword>
<evidence type="ECO:0000256" key="9">
    <source>
        <dbReference type="ARBA" id="ARBA00023295"/>
    </source>
</evidence>
<protein>
    <recommendedName>
        <fullName evidence="3">non-reducing end alpha-L-arabinofuranosidase</fullName>
        <ecNumber evidence="3">3.2.1.55</ecNumber>
    </recommendedName>
</protein>
<evidence type="ECO:0000256" key="8">
    <source>
        <dbReference type="ARBA" id="ARBA00023277"/>
    </source>
</evidence>
<reference evidence="13 14" key="2">
    <citation type="journal article" date="2016" name="Genome Announc.">
        <title>Draft Genome Sequences of Streptomyces scabiei S58, Streptomyces turgidiscabies T45, and Streptomyces acidiscabies a10, the Pathogens of Potato Common Scab, Isolated in Japan.</title>
        <authorList>
            <person name="Tomihama T."/>
            <person name="Nishi Y."/>
            <person name="Sakai M."/>
            <person name="Ikenaga M."/>
            <person name="Okubo T."/>
            <person name="Ikeda S."/>
        </authorList>
    </citation>
    <scope>NUCLEOTIDE SEQUENCE [LARGE SCALE GENOMIC DNA]</scope>
    <source>
        <strain evidence="13 14">S58</strain>
    </source>
</reference>
<comment type="catalytic activity">
    <reaction evidence="1">
        <text>Hydrolysis of terminal non-reducing alpha-L-arabinofuranoside residues in alpha-L-arabinosides.</text>
        <dbReference type="EC" id="3.2.1.55"/>
    </reaction>
</comment>
<dbReference type="Pfam" id="PF03664">
    <property type="entry name" value="Glyco_hydro_62"/>
    <property type="match status" value="1"/>
</dbReference>
<dbReference type="InterPro" id="IPR005193">
    <property type="entry name" value="GH62_arabinosidase"/>
</dbReference>
<evidence type="ECO:0000259" key="12">
    <source>
        <dbReference type="SMART" id="SM00458"/>
    </source>
</evidence>
<dbReference type="RefSeq" id="WP_059080200.1">
    <property type="nucleotide sequence ID" value="NZ_BCMM01000011.1"/>
</dbReference>
<dbReference type="GO" id="GO:0046556">
    <property type="term" value="F:alpha-L-arabinofuranosidase activity"/>
    <property type="evidence" value="ECO:0007669"/>
    <property type="project" value="UniProtKB-EC"/>
</dbReference>
<comment type="subcellular location">
    <subcellularLocation>
        <location evidence="2">Secreted</location>
    </subcellularLocation>
</comment>
<keyword evidence="5" id="KW-0858">Xylan degradation</keyword>
<feature type="domain" description="Ricin B lectin" evidence="12">
    <location>
        <begin position="42"/>
        <end position="178"/>
    </location>
</feature>
<keyword evidence="10" id="KW-0624">Polysaccharide degradation</keyword>
<dbReference type="Gene3D" id="2.115.10.20">
    <property type="entry name" value="Glycosyl hydrolase domain, family 43"/>
    <property type="match status" value="1"/>
</dbReference>
<comment type="caution">
    <text evidence="13">The sequence shown here is derived from an EMBL/GenBank/DDBJ whole genome shotgun (WGS) entry which is preliminary data.</text>
</comment>
<dbReference type="GO" id="GO:0045493">
    <property type="term" value="P:xylan catabolic process"/>
    <property type="evidence" value="ECO:0007669"/>
    <property type="project" value="UniProtKB-KW"/>
</dbReference>
<evidence type="ECO:0000256" key="3">
    <source>
        <dbReference type="ARBA" id="ARBA00012670"/>
    </source>
</evidence>
<evidence type="ECO:0000256" key="6">
    <source>
        <dbReference type="ARBA" id="ARBA00022729"/>
    </source>
</evidence>
<dbReference type="GO" id="GO:0005576">
    <property type="term" value="C:extracellular region"/>
    <property type="evidence" value="ECO:0007669"/>
    <property type="project" value="UniProtKB-SubCell"/>
</dbReference>
<dbReference type="Pfam" id="PF14200">
    <property type="entry name" value="RicinB_lectin_2"/>
    <property type="match status" value="2"/>
</dbReference>
<evidence type="ECO:0000256" key="7">
    <source>
        <dbReference type="ARBA" id="ARBA00022801"/>
    </source>
</evidence>
<gene>
    <name evidence="13" type="primary">abfB_7</name>
    <name evidence="13" type="ORF">SsS58_02755</name>
</gene>
<evidence type="ECO:0000256" key="5">
    <source>
        <dbReference type="ARBA" id="ARBA00022651"/>
    </source>
</evidence>
<evidence type="ECO:0000256" key="2">
    <source>
        <dbReference type="ARBA" id="ARBA00004613"/>
    </source>
</evidence>
<dbReference type="Proteomes" id="UP000067448">
    <property type="component" value="Unassembled WGS sequence"/>
</dbReference>